<evidence type="ECO:0000256" key="6">
    <source>
        <dbReference type="ARBA" id="ARBA00022741"/>
    </source>
</evidence>
<dbReference type="EMBL" id="CP001322">
    <property type="protein sequence ID" value="ACL03694.1"/>
    <property type="molecule type" value="Genomic_DNA"/>
</dbReference>
<dbReference type="SUPFAM" id="SSF48019">
    <property type="entry name" value="post-AAA+ oligomerization domain-like"/>
    <property type="match status" value="1"/>
</dbReference>
<gene>
    <name evidence="11" type="primary">dnaX</name>
    <name evidence="14" type="ordered locus">Dalk_1998</name>
</gene>
<evidence type="ECO:0000256" key="7">
    <source>
        <dbReference type="ARBA" id="ARBA00022833"/>
    </source>
</evidence>
<dbReference type="CDD" id="cd00009">
    <property type="entry name" value="AAA"/>
    <property type="match status" value="1"/>
</dbReference>
<dbReference type="GO" id="GO:0009360">
    <property type="term" value="C:DNA polymerase III complex"/>
    <property type="evidence" value="ECO:0007669"/>
    <property type="project" value="InterPro"/>
</dbReference>
<protein>
    <recommendedName>
        <fullName evidence="11">DNA polymerase III subunit gamma/tau</fullName>
        <ecNumber evidence="11">2.7.7.7</ecNumber>
    </recommendedName>
</protein>
<keyword evidence="9 11" id="KW-0239">DNA-directed DNA polymerase</keyword>
<dbReference type="HOGENOM" id="CLU_006229_0_7_7"/>
<feature type="compositionally biased region" description="Low complexity" evidence="12">
    <location>
        <begin position="477"/>
        <end position="489"/>
    </location>
</feature>
<feature type="compositionally biased region" description="Low complexity" evidence="12">
    <location>
        <begin position="499"/>
        <end position="508"/>
    </location>
</feature>
<dbReference type="Pfam" id="PF12169">
    <property type="entry name" value="DNA_pol3_gamma3"/>
    <property type="match status" value="1"/>
</dbReference>
<evidence type="ECO:0000256" key="11">
    <source>
        <dbReference type="RuleBase" id="RU364063"/>
    </source>
</evidence>
<comment type="similarity">
    <text evidence="1 11">Belongs to the DnaX/STICHEL family.</text>
</comment>
<dbReference type="KEGG" id="dal:Dalk_1998"/>
<organism evidence="14 15">
    <name type="scientific">Desulfatibacillum aliphaticivorans</name>
    <dbReference type="NCBI Taxonomy" id="218208"/>
    <lineage>
        <taxon>Bacteria</taxon>
        <taxon>Pseudomonadati</taxon>
        <taxon>Thermodesulfobacteriota</taxon>
        <taxon>Desulfobacteria</taxon>
        <taxon>Desulfobacterales</taxon>
        <taxon>Desulfatibacillaceae</taxon>
        <taxon>Desulfatibacillum</taxon>
    </lineage>
</organism>
<evidence type="ECO:0000259" key="13">
    <source>
        <dbReference type="SMART" id="SM00382"/>
    </source>
</evidence>
<name>B8FG14_DESAL</name>
<dbReference type="Gene3D" id="1.20.272.10">
    <property type="match status" value="1"/>
</dbReference>
<keyword evidence="8 11" id="KW-0067">ATP-binding</keyword>
<feature type="region of interest" description="Disordered" evidence="12">
    <location>
        <begin position="388"/>
        <end position="587"/>
    </location>
</feature>
<dbReference type="GO" id="GO:0003677">
    <property type="term" value="F:DNA binding"/>
    <property type="evidence" value="ECO:0007669"/>
    <property type="project" value="InterPro"/>
</dbReference>
<dbReference type="EC" id="2.7.7.7" evidence="11"/>
<dbReference type="Gene3D" id="3.40.50.300">
    <property type="entry name" value="P-loop containing nucleotide triphosphate hydrolases"/>
    <property type="match status" value="1"/>
</dbReference>
<keyword evidence="7" id="KW-0862">Zinc</keyword>
<dbReference type="Gene3D" id="1.10.8.60">
    <property type="match status" value="1"/>
</dbReference>
<feature type="compositionally biased region" description="Low complexity" evidence="12">
    <location>
        <begin position="413"/>
        <end position="423"/>
    </location>
</feature>
<comment type="catalytic activity">
    <reaction evidence="10 11">
        <text>DNA(n) + a 2'-deoxyribonucleoside 5'-triphosphate = DNA(n+1) + diphosphate</text>
        <dbReference type="Rhea" id="RHEA:22508"/>
        <dbReference type="Rhea" id="RHEA-COMP:17339"/>
        <dbReference type="Rhea" id="RHEA-COMP:17340"/>
        <dbReference type="ChEBI" id="CHEBI:33019"/>
        <dbReference type="ChEBI" id="CHEBI:61560"/>
        <dbReference type="ChEBI" id="CHEBI:173112"/>
        <dbReference type="EC" id="2.7.7.7"/>
    </reaction>
</comment>
<dbReference type="GO" id="GO:0006261">
    <property type="term" value="P:DNA-templated DNA replication"/>
    <property type="evidence" value="ECO:0007669"/>
    <property type="project" value="TreeGrafter"/>
</dbReference>
<evidence type="ECO:0000256" key="1">
    <source>
        <dbReference type="ARBA" id="ARBA00006360"/>
    </source>
</evidence>
<evidence type="ECO:0000313" key="15">
    <source>
        <dbReference type="Proteomes" id="UP000000739"/>
    </source>
</evidence>
<keyword evidence="6 11" id="KW-0547">Nucleotide-binding</keyword>
<keyword evidence="5" id="KW-0479">Metal-binding</keyword>
<evidence type="ECO:0000256" key="3">
    <source>
        <dbReference type="ARBA" id="ARBA00022695"/>
    </source>
</evidence>
<proteinExistence type="inferred from homology"/>
<dbReference type="SMART" id="SM00382">
    <property type="entry name" value="AAA"/>
    <property type="match status" value="1"/>
</dbReference>
<dbReference type="SUPFAM" id="SSF52540">
    <property type="entry name" value="P-loop containing nucleoside triphosphate hydrolases"/>
    <property type="match status" value="1"/>
</dbReference>
<evidence type="ECO:0000256" key="8">
    <source>
        <dbReference type="ARBA" id="ARBA00022840"/>
    </source>
</evidence>
<dbReference type="InterPro" id="IPR022754">
    <property type="entry name" value="DNA_pol_III_gamma-3"/>
</dbReference>
<evidence type="ECO:0000256" key="12">
    <source>
        <dbReference type="SAM" id="MobiDB-lite"/>
    </source>
</evidence>
<accession>B8FG14</accession>
<keyword evidence="15" id="KW-1185">Reference proteome</keyword>
<feature type="domain" description="AAA+ ATPase" evidence="13">
    <location>
        <begin position="37"/>
        <end position="179"/>
    </location>
</feature>
<dbReference type="InterPro" id="IPR003593">
    <property type="entry name" value="AAA+_ATPase"/>
</dbReference>
<evidence type="ECO:0000256" key="10">
    <source>
        <dbReference type="ARBA" id="ARBA00049244"/>
    </source>
</evidence>
<dbReference type="InterPro" id="IPR027417">
    <property type="entry name" value="P-loop_NTPase"/>
</dbReference>
<comment type="function">
    <text evidence="11">DNA polymerase III is a complex, multichain enzyme responsible for most of the replicative synthesis in bacteria. This DNA polymerase also exhibits 3' to 5' exonuclease activity.</text>
</comment>
<dbReference type="GO" id="GO:0046872">
    <property type="term" value="F:metal ion binding"/>
    <property type="evidence" value="ECO:0007669"/>
    <property type="project" value="UniProtKB-KW"/>
</dbReference>
<dbReference type="GO" id="GO:0003887">
    <property type="term" value="F:DNA-directed DNA polymerase activity"/>
    <property type="evidence" value="ECO:0007669"/>
    <property type="project" value="UniProtKB-KW"/>
</dbReference>
<dbReference type="Proteomes" id="UP000000739">
    <property type="component" value="Chromosome"/>
</dbReference>
<dbReference type="NCBIfam" id="TIGR02397">
    <property type="entry name" value="dnaX_nterm"/>
    <property type="match status" value="1"/>
</dbReference>
<dbReference type="PANTHER" id="PTHR11669">
    <property type="entry name" value="REPLICATION FACTOR C / DNA POLYMERASE III GAMMA-TAU SUBUNIT"/>
    <property type="match status" value="1"/>
</dbReference>
<evidence type="ECO:0000313" key="14">
    <source>
        <dbReference type="EMBL" id="ACL03694.1"/>
    </source>
</evidence>
<dbReference type="RefSeq" id="WP_012611123.1">
    <property type="nucleotide sequence ID" value="NC_011768.1"/>
</dbReference>
<dbReference type="InterPro" id="IPR050238">
    <property type="entry name" value="DNA_Rep/Repair_Clamp_Loader"/>
</dbReference>
<comment type="subunit">
    <text evidence="11">DNA polymerase III contains a core (composed of alpha, epsilon and theta chains) that associates with a tau subunit. This core dimerizes to form the POLIII' complex. PolIII' associates with the gamma complex (composed of gamma, delta, delta', psi and chi chains) and with the beta chain to form the complete DNA polymerase III complex.</text>
</comment>
<keyword evidence="4 11" id="KW-0235">DNA replication</keyword>
<dbReference type="Pfam" id="PF13177">
    <property type="entry name" value="DNA_pol3_delta2"/>
    <property type="match status" value="1"/>
</dbReference>
<keyword evidence="2 11" id="KW-0808">Transferase</keyword>
<dbReference type="FunFam" id="3.40.50.300:FF:000014">
    <property type="entry name" value="DNA polymerase III subunit gamma/tau"/>
    <property type="match status" value="1"/>
</dbReference>
<dbReference type="CDD" id="cd18137">
    <property type="entry name" value="HLD_clamp_pol_III_gamma_tau"/>
    <property type="match status" value="1"/>
</dbReference>
<dbReference type="InterPro" id="IPR012763">
    <property type="entry name" value="DNA_pol_III_sug/sutau_N"/>
</dbReference>
<evidence type="ECO:0000256" key="4">
    <source>
        <dbReference type="ARBA" id="ARBA00022705"/>
    </source>
</evidence>
<reference evidence="14 15" key="1">
    <citation type="journal article" date="2012" name="Environ. Microbiol.">
        <title>The genome sequence of Desulfatibacillum alkenivorans AK-01: a blueprint for anaerobic alkane oxidation.</title>
        <authorList>
            <person name="Callaghan A.V."/>
            <person name="Morris B.E."/>
            <person name="Pereira I.A."/>
            <person name="McInerney M.J."/>
            <person name="Austin R.N."/>
            <person name="Groves J.T."/>
            <person name="Kukor J.J."/>
            <person name="Suflita J.M."/>
            <person name="Young L.Y."/>
            <person name="Zylstra G.J."/>
            <person name="Wawrik B."/>
        </authorList>
    </citation>
    <scope>NUCLEOTIDE SEQUENCE [LARGE SCALE GENOMIC DNA]</scope>
    <source>
        <strain evidence="14 15">AK-01</strain>
    </source>
</reference>
<evidence type="ECO:0000256" key="5">
    <source>
        <dbReference type="ARBA" id="ARBA00022723"/>
    </source>
</evidence>
<dbReference type="Pfam" id="PF22608">
    <property type="entry name" value="DNAX_ATPase_lid"/>
    <property type="match status" value="1"/>
</dbReference>
<evidence type="ECO:0000256" key="2">
    <source>
        <dbReference type="ARBA" id="ARBA00022679"/>
    </source>
</evidence>
<keyword evidence="3 11" id="KW-0548">Nucleotidyltransferase</keyword>
<dbReference type="GO" id="GO:0005524">
    <property type="term" value="F:ATP binding"/>
    <property type="evidence" value="ECO:0007669"/>
    <property type="project" value="UniProtKB-KW"/>
</dbReference>
<dbReference type="NCBIfam" id="NF004046">
    <property type="entry name" value="PRK05563.1"/>
    <property type="match status" value="1"/>
</dbReference>
<evidence type="ECO:0000256" key="9">
    <source>
        <dbReference type="ARBA" id="ARBA00022932"/>
    </source>
</evidence>
<dbReference type="AlphaFoldDB" id="B8FG14"/>
<dbReference type="InterPro" id="IPR008921">
    <property type="entry name" value="DNA_pol3_clamp-load_cplx_C"/>
</dbReference>
<dbReference type="InterPro" id="IPR045085">
    <property type="entry name" value="HLD_clamp_pol_III_gamma_tau"/>
</dbReference>
<sequence>MSYLVLARKYRPQTFDEVVAQPHITETLKNAINQERVAHALCLSGPRGTGKTTVARILAKAMNCVNGPTPEPCGVCASCKEIAASNAVDVFEIDGASNNSVEQVRELRENVQYAPALGNYKVYIIDEVHMLSQAAFNALLKTLEEPPPHVMFILATTESHKIPVTILSRCQRYDFKRISLDDIVGHLAKLAGLENFTIEEQSLWAVARRSGGCMRDALSLLDQVMAYSTGEASFEKVLDILGVAGRKSLFALAQALLDRDVPACLTAVDQLYARGYDLKQVMADLLDHLRDLTVVKTVRDPGPLLDIPPGEIQAMQEQVANASPAFVNQVLSLLFKEEAAVRLSPQPRLALEVALIRICEITPAVAIDSLVAALEVLASQPASKDQIINIGPASGPAPALPESGGGSAPPAPEETTASAAEAAPQHEESTPVAASDPQTEPEPQEALAPEPEPEPEPEKEVTPEPEPEPEPPEEKPQAAPEPQAPVESAPPEPEEESIPEQAADSDAYQADDESPYYPEPDPTYAAADSEPIIPDMEPDYGPPQYETREVQPYVVQEAATPEEPAAPAPEPEEDEPEPPPFEGDPWKAFSKDVQEKSIMLGLTLEKCRLKEYEKGRFVLETDGAPFSRDQLNTPENQTILTGVCKSLFGRKVQFVIEEPSEENRTAPVMNQAEKRRELEQEALNHPLVEEAVRIFGGKVVEIRQME</sequence>
<dbReference type="eggNOG" id="COG2812">
    <property type="taxonomic scope" value="Bacteria"/>
</dbReference>
<feature type="compositionally biased region" description="Low complexity" evidence="12">
    <location>
        <begin position="391"/>
        <end position="402"/>
    </location>
</feature>
<dbReference type="PANTHER" id="PTHR11669:SF0">
    <property type="entry name" value="PROTEIN STICHEL-LIKE 2"/>
    <property type="match status" value="1"/>
</dbReference>